<keyword evidence="1" id="KW-0560">Oxidoreductase</keyword>
<dbReference type="KEGG" id="mste:MSTE_04341"/>
<evidence type="ECO:0000313" key="3">
    <source>
        <dbReference type="EMBL" id="BAX99635.1"/>
    </source>
</evidence>
<dbReference type="EMBL" id="AP018165">
    <property type="protein sequence ID" value="BAX99635.1"/>
    <property type="molecule type" value="Genomic_DNA"/>
</dbReference>
<gene>
    <name evidence="3" type="ORF">MSTE_04341</name>
</gene>
<dbReference type="CDD" id="cd01097">
    <property type="entry name" value="Tetrahydromethanopterin_reductase"/>
    <property type="match status" value="1"/>
</dbReference>
<dbReference type="AlphaFoldDB" id="A0A1Z4F312"/>
<name>A0A1Z4F312_9MYCO</name>
<dbReference type="InterPro" id="IPR036661">
    <property type="entry name" value="Luciferase-like_sf"/>
</dbReference>
<protein>
    <submittedName>
        <fullName evidence="3">Putative luciferase-like protein</fullName>
    </submittedName>
</protein>
<dbReference type="InterPro" id="IPR050564">
    <property type="entry name" value="F420-G6PD/mer"/>
</dbReference>
<feature type="domain" description="Luciferase-like" evidence="2">
    <location>
        <begin position="25"/>
        <end position="337"/>
    </location>
</feature>
<dbReference type="InterPro" id="IPR011251">
    <property type="entry name" value="Luciferase-like_dom"/>
</dbReference>
<keyword evidence="4" id="KW-1185">Reference proteome</keyword>
<dbReference type="PANTHER" id="PTHR43244:SF1">
    <property type="entry name" value="5,10-METHYLENETETRAHYDROMETHANOPTERIN REDUCTASE"/>
    <property type="match status" value="1"/>
</dbReference>
<organism evidence="3 4">
    <name type="scientific">[Mycobacterium] stephanolepidis</name>
    <dbReference type="NCBI Taxonomy" id="1520670"/>
    <lineage>
        <taxon>Bacteria</taxon>
        <taxon>Bacillati</taxon>
        <taxon>Actinomycetota</taxon>
        <taxon>Actinomycetes</taxon>
        <taxon>Mycobacteriales</taxon>
        <taxon>Mycobacteriaceae</taxon>
        <taxon>Mycobacteroides</taxon>
    </lineage>
</organism>
<dbReference type="Gene3D" id="3.20.20.30">
    <property type="entry name" value="Luciferase-like domain"/>
    <property type="match status" value="1"/>
</dbReference>
<reference evidence="3 4" key="2">
    <citation type="journal article" date="2017" name="Int. J. Syst. Evol. Microbiol.">
        <title>Mycobacterium stephanolepidis sp. nov., a rapidly growing species related to Mycobacterium chelonae, isolated from marine teleost fish, Stephanolepis cirrhifer.</title>
        <authorList>
            <person name="Fukano H."/>
            <person name="Wada S."/>
            <person name="Kurata O."/>
            <person name="Katayama K."/>
            <person name="Fujiwara N."/>
            <person name="Hoshino Y."/>
        </authorList>
    </citation>
    <scope>NUCLEOTIDE SEQUENCE [LARGE SCALE GENOMIC DNA]</scope>
    <source>
        <strain evidence="3 4">NJB0901</strain>
    </source>
</reference>
<evidence type="ECO:0000313" key="4">
    <source>
        <dbReference type="Proteomes" id="UP000217954"/>
    </source>
</evidence>
<dbReference type="Proteomes" id="UP000217954">
    <property type="component" value="Chromosome"/>
</dbReference>
<evidence type="ECO:0000259" key="2">
    <source>
        <dbReference type="Pfam" id="PF00296"/>
    </source>
</evidence>
<proteinExistence type="predicted"/>
<dbReference type="PANTHER" id="PTHR43244">
    <property type="match status" value="1"/>
</dbReference>
<dbReference type="SUPFAM" id="SSF51679">
    <property type="entry name" value="Bacterial luciferase-like"/>
    <property type="match status" value="1"/>
</dbReference>
<dbReference type="Pfam" id="PF00296">
    <property type="entry name" value="Bac_luciferase"/>
    <property type="match status" value="1"/>
</dbReference>
<reference evidence="4" key="1">
    <citation type="journal article" date="2017" name="Genome Announc.">
        <title>Complete Genome Sequence of Mycobacterium stephanolepidis.</title>
        <authorList>
            <person name="Fukano H."/>
            <person name="Yoshida M."/>
            <person name="Katayama Y."/>
            <person name="Omatsu T."/>
            <person name="Mizutani T."/>
            <person name="Kurata O."/>
            <person name="Wada S."/>
            <person name="Hoshino Y."/>
        </authorList>
    </citation>
    <scope>NUCLEOTIDE SEQUENCE [LARGE SCALE GENOMIC DNA]</scope>
    <source>
        <strain evidence="4">NJB0901</strain>
    </source>
</reference>
<dbReference type="NCBIfam" id="TIGR03559">
    <property type="entry name" value="F420_Rv3520c"/>
    <property type="match status" value="1"/>
</dbReference>
<evidence type="ECO:0000256" key="1">
    <source>
        <dbReference type="ARBA" id="ARBA00023002"/>
    </source>
</evidence>
<dbReference type="GO" id="GO:0016705">
    <property type="term" value="F:oxidoreductase activity, acting on paired donors, with incorporation or reduction of molecular oxygen"/>
    <property type="evidence" value="ECO:0007669"/>
    <property type="project" value="InterPro"/>
</dbReference>
<dbReference type="InterPro" id="IPR019951">
    <property type="entry name" value="F420_OxRdatse_Rv3520c_pred"/>
</dbReference>
<sequence length="356" mass="38707">MVAAAYPAGYSRAMKFGLQLGYWSASPPENAPELVAAAEEGGFDAVFTAEAWGSDAYTPLAWWGSDTSRIRLGTSVIQLSARTPTACAMAALTLDHLSGGRHILGLGVSGPQVVEGWYGQPFPKPLARTREYINIIRQVLAREAPVRSDGPHYPLPLTGDNATGLGKPLKPIVHPLRADIPIFLGAEGPKNVALTAEIADGWLPMFYAPRLADMYNEWLDEGFSRPGARRSRKDFEIAATAQVIVTDDRRSVLDQLKPFSALYIGGMGAVELNFHAEVYRRMGYGEVVDEVTELFRTNRKDKAAEVIPDELVLDTTIVGTEAEVREQIKTWEAAGVTMLVVGCRSVAHVKQLAALT</sequence>
<accession>A0A1Z4F312</accession>